<dbReference type="FunFam" id="2.10.25.10:FF:000038">
    <property type="entry name" value="Fibrillin 2"/>
    <property type="match status" value="1"/>
</dbReference>
<dbReference type="InterPro" id="IPR001881">
    <property type="entry name" value="EGF-like_Ca-bd_dom"/>
</dbReference>
<reference evidence="11" key="1">
    <citation type="submission" date="2020-05" db="UniProtKB">
        <authorList>
            <consortium name="EnsemblMetazoa"/>
        </authorList>
    </citation>
    <scope>IDENTIFICATION</scope>
    <source>
        <strain evidence="11">BB02</strain>
    </source>
</reference>
<evidence type="ECO:0000256" key="6">
    <source>
        <dbReference type="PROSITE-ProRule" id="PRU00206"/>
    </source>
</evidence>
<name>A0A2C9K9Z0_BIOGL</name>
<dbReference type="PROSITE" id="PS50050">
    <property type="entry name" value="TNFR_NGFR_2"/>
    <property type="match status" value="1"/>
</dbReference>
<dbReference type="InterPro" id="IPR001368">
    <property type="entry name" value="TNFR/NGFR_Cys_rich_reg"/>
</dbReference>
<evidence type="ECO:0000256" key="7">
    <source>
        <dbReference type="SAM" id="MobiDB-lite"/>
    </source>
</evidence>
<dbReference type="PROSITE" id="PS00010">
    <property type="entry name" value="ASX_HYDROXYL"/>
    <property type="match status" value="1"/>
</dbReference>
<dbReference type="SMART" id="SM00208">
    <property type="entry name" value="TNFR"/>
    <property type="match status" value="2"/>
</dbReference>
<dbReference type="InterPro" id="IPR000152">
    <property type="entry name" value="EGF-type_Asp/Asn_hydroxyl_site"/>
</dbReference>
<feature type="compositionally biased region" description="Basic and acidic residues" evidence="7">
    <location>
        <begin position="289"/>
        <end position="306"/>
    </location>
</feature>
<dbReference type="InterPro" id="IPR018097">
    <property type="entry name" value="EGF_Ca-bd_CS"/>
</dbReference>
<feature type="transmembrane region" description="Helical" evidence="8">
    <location>
        <begin position="109"/>
        <end position="131"/>
    </location>
</feature>
<accession>A0A2C9K9Z0</accession>
<feature type="region of interest" description="Disordered" evidence="7">
    <location>
        <begin position="194"/>
        <end position="234"/>
    </location>
</feature>
<evidence type="ECO:0000256" key="1">
    <source>
        <dbReference type="ARBA" id="ARBA00022536"/>
    </source>
</evidence>
<evidence type="ECO:0000256" key="8">
    <source>
        <dbReference type="SAM" id="Phobius"/>
    </source>
</evidence>
<evidence type="ECO:0000256" key="5">
    <source>
        <dbReference type="PROSITE-ProRule" id="PRU00076"/>
    </source>
</evidence>
<evidence type="ECO:0000313" key="11">
    <source>
        <dbReference type="EnsemblMetazoa" id="BGLB016847-PB"/>
    </source>
</evidence>
<evidence type="ECO:0000256" key="3">
    <source>
        <dbReference type="ARBA" id="ARBA00022737"/>
    </source>
</evidence>
<evidence type="ECO:0008006" key="13">
    <source>
        <dbReference type="Google" id="ProtNLM"/>
    </source>
</evidence>
<dbReference type="GO" id="GO:0005509">
    <property type="term" value="F:calcium ion binding"/>
    <property type="evidence" value="ECO:0007669"/>
    <property type="project" value="InterPro"/>
</dbReference>
<feature type="transmembrane region" description="Helical" evidence="8">
    <location>
        <begin position="1852"/>
        <end position="1870"/>
    </location>
</feature>
<dbReference type="KEGG" id="bgt:106051369"/>
<dbReference type="PANTHER" id="PTHR24050:SF28">
    <property type="entry name" value="UROMODULIN-LIKE"/>
    <property type="match status" value="1"/>
</dbReference>
<evidence type="ECO:0000259" key="10">
    <source>
        <dbReference type="PROSITE" id="PS50050"/>
    </source>
</evidence>
<keyword evidence="3" id="KW-0677">Repeat</keyword>
<keyword evidence="4 6" id="KW-1015">Disulfide bond</keyword>
<feature type="compositionally biased region" description="Acidic residues" evidence="7">
    <location>
        <begin position="198"/>
        <end position="207"/>
    </location>
</feature>
<dbReference type="EnsemblMetazoa" id="BGLB016847-RB">
    <property type="protein sequence ID" value="BGLB016847-PB"/>
    <property type="gene ID" value="BGLB016847"/>
</dbReference>
<evidence type="ECO:0000256" key="4">
    <source>
        <dbReference type="ARBA" id="ARBA00023157"/>
    </source>
</evidence>
<organism evidence="11 12">
    <name type="scientific">Biomphalaria glabrata</name>
    <name type="common">Bloodfluke planorb</name>
    <name type="synonym">Freshwater snail</name>
    <dbReference type="NCBI Taxonomy" id="6526"/>
    <lineage>
        <taxon>Eukaryota</taxon>
        <taxon>Metazoa</taxon>
        <taxon>Spiralia</taxon>
        <taxon>Lophotrochozoa</taxon>
        <taxon>Mollusca</taxon>
        <taxon>Gastropoda</taxon>
        <taxon>Heterobranchia</taxon>
        <taxon>Euthyneura</taxon>
        <taxon>Panpulmonata</taxon>
        <taxon>Hygrophila</taxon>
        <taxon>Lymnaeoidea</taxon>
        <taxon>Planorbidae</taxon>
        <taxon>Biomphalaria</taxon>
    </lineage>
</organism>
<keyword evidence="2" id="KW-0732">Signal</keyword>
<feature type="disulfide bond" evidence="6">
    <location>
        <begin position="805"/>
        <end position="823"/>
    </location>
</feature>
<dbReference type="InterPro" id="IPR000742">
    <property type="entry name" value="EGF"/>
</dbReference>
<keyword evidence="8" id="KW-0812">Transmembrane</keyword>
<feature type="region of interest" description="Disordered" evidence="7">
    <location>
        <begin position="276"/>
        <end position="324"/>
    </location>
</feature>
<feature type="transmembrane region" description="Helical" evidence="8">
    <location>
        <begin position="1485"/>
        <end position="1509"/>
    </location>
</feature>
<dbReference type="VEuPathDB" id="VectorBase:BGLB016847"/>
<dbReference type="VEuPathDB" id="VectorBase:BGLAX_041498"/>
<feature type="domain" description="TNFR-Cys" evidence="10">
    <location>
        <begin position="779"/>
        <end position="823"/>
    </location>
</feature>
<dbReference type="InterPro" id="IPR052235">
    <property type="entry name" value="Nephronectin_domain"/>
</dbReference>
<dbReference type="PROSITE" id="PS01187">
    <property type="entry name" value="EGF_CA"/>
    <property type="match status" value="1"/>
</dbReference>
<dbReference type="PROSITE" id="PS50026">
    <property type="entry name" value="EGF_3"/>
    <property type="match status" value="1"/>
</dbReference>
<keyword evidence="1 5" id="KW-0245">EGF-like domain</keyword>
<comment type="caution">
    <text evidence="5">Lacks conserved residue(s) required for the propagation of feature annotation.</text>
</comment>
<dbReference type="Pfam" id="PF07645">
    <property type="entry name" value="EGF_CA"/>
    <property type="match status" value="1"/>
</dbReference>
<proteinExistence type="predicted"/>
<dbReference type="OrthoDB" id="5965479at2759"/>
<feature type="domain" description="EGF-like" evidence="9">
    <location>
        <begin position="734"/>
        <end position="774"/>
    </location>
</feature>
<evidence type="ECO:0000313" key="12">
    <source>
        <dbReference type="Proteomes" id="UP000076420"/>
    </source>
</evidence>
<dbReference type="Gene3D" id="2.10.25.10">
    <property type="entry name" value="Laminin"/>
    <property type="match status" value="1"/>
</dbReference>
<dbReference type="Proteomes" id="UP000076420">
    <property type="component" value="Unassembled WGS sequence"/>
</dbReference>
<feature type="transmembrane region" description="Helical" evidence="8">
    <location>
        <begin position="1442"/>
        <end position="1465"/>
    </location>
</feature>
<dbReference type="STRING" id="6526.A0A2C9K9Z0"/>
<feature type="transmembrane region" description="Helical" evidence="8">
    <location>
        <begin position="2028"/>
        <end position="2049"/>
    </location>
</feature>
<protein>
    <recommendedName>
        <fullName evidence="13">EGF-like domain-containing protein</fullName>
    </recommendedName>
</protein>
<sequence length="2081" mass="234912">MAVPPLLQKGLYILAVVVAVCYGREELVNHLILLDSIPPGSVSGLELDIRTNFSGNVHLVEAKDFRVIVNITAPSLQQAYDVDAQIFTHNDKVVLEIKELHSQPSTISLMWLFIGIACSSFIVLFCTAVYAGKWYRQEHQTYDVSDRKSLSSSGLRSNIYKPSNTIPMSHLAFHTRDDGYENTRNLRTNEELKQVQEVPEEDEDEAIDKEQPGKMKLNDVDSSMDTEDSDPQERNLIKSRYHSHSKMIHKDLIKKGVAGKKTVSYKRTYKTAVYNGLPTEQEETSNDEADLKDLKSTDTEAEDSHTESLQVRLSPGGEPTYANDEKLTNVDKSSESAYANDPMRLVSADIHKTSGPSPQYKHISIEKSRVGNIYSPLELKPVLSTFTPSLVSTPKTPASSSVKGLQDTDGNNADNDFDKIPHKPNVSTPWSTQNLPVMADILEDPREDQTSVVSDSANSASIYGSSEIFNPTNTNDTYFTVDSDTDEQPCDVDDIFSDGELPSPFLLNKFSSGVQTNDDIKLIPGALKSPGANVHNRIHKVRPNSSILFSTDVQDLLNPKKSNKVEETMFEFPPPPQSLLEMDSDQNKGDYIQIKQTSQPNPQAKKTGQNKLSLNQTYLNITILTTVCLLTLTTGVFCSMDKHETKVTVTILSPKYLLQNYTRIFFNLDRETEVLNQDNFNLLVYDVSEPLLQDRNDTANKCIDVSCDQGCDETTGQCICFKGYKLNSQGECIDINECMEGKAKCDKAAGCYNRKGSYDCICGEDFYGNGKKCRECKQACPENHYEVQSCSNDIQKICKDCTQKCVKGFYMAKPCSSHENALCRMCTAPCSPGEFESRQCNNDHDRECKNISLLDVPVASRNVLLEEKQHILTDETLLEKLAAHYVGFSRYTLHRGTGIVVELTVRLIDPTQRFLPKNSTDLINIDKLLPALTRSRFVRQHCQNPIPDYYILQYKKNENQTYKLNENGSIEDCDATKFGENILRMSGVNGSFVCSQPGSLSNKFKIDHNFFLARTKWVDKNKRCQRYSQACESCTRNCGTSMFSGDPDCAVVGDDNDNGLSPRLMMCYNCCVKKNCSADCKEYHKRRCQPDQCLKGNLLQFTLEPSWESSQDGHFHCHIVPMSNQPLLEMDYSVKSESHKKELSSGTIKIYGDNKWETTGSMSYSDDILDITFDSGIGLVPDILEEEVSRDRRTFKLGNYKSNGAKFGSAFINQPYVFLRPDTPHGMTSMPPAHQECSHDSLNDMFLASNMENLYLLNSKLDAFINFSVPFIVTHKDTQPLVKATLSRDKSILSKIYQAVAFNVSSFSGDLVHNGSHWITTLSGNVLKCPGFLNIRLHGPNYENEIEFSCDTVILCPKAFHIQYSWPTSDKKGMSKDIIIVIKDKKSVHHFRIFKTSSESLAEAPSDSTEKLTAVYPGKEKHVSEKSVTSGRQEKSSLPLDLPYLFAICGVIILLTVLAIIGLVFQPGLPETPMCKWYHPVMATFYMTFQFFYSIVISGSVFFIILTILTSSNVSFLLQYVQSGDIKTASVYVELLQLQNHLETDVKRLDRQADEMRAGCLDDVRKIVADLKKLHQTVLDGTQNEFERHHLTLLLNQQKLHVRDKLNKDLNEFRAQYASAARSVLQQVNQNAQASYQHILHNNSWLVGTKFLFEAVTLLRKTNGQELKTFMEWTGIKSQLSQLEIDLSFSLPALPRLEDMVDLSYDQQPIVRDAQENLTLSEPIRSIEVHNNWFFPLDSLQAKQAAERQSSKQKHIDHSPAITSLPFYVFLGLLACCDLILLAHRMSNSWTSTKLFIFGFPEYVRQRKVEEDDDVFAAEDSTKSAPTERSCKKFVNWKFFKMFLTQTISTTFFPKITGAIATFFILFCLLRVSNKYLNIEELQKIGLYHTYDHYLDIHTAMTNARLQTHADYINTVDLPVFQTTVNGYVIRHQTIVEIYKKYLHGIQSLNSALYCEHLKAIGVSTKCNDSKDNLNDVRGTTLATCKFQPVVAQLYGRDVSEKSFQSDKQMEATLNCLQSIILQTSQLILIYLAIIILKELGAAVLWIMIERSGIIRLRIIVEKEHDESVQQTQLPGTPNLS</sequence>
<keyword evidence="8" id="KW-0472">Membrane</keyword>
<evidence type="ECO:0000256" key="2">
    <source>
        <dbReference type="ARBA" id="ARBA00022729"/>
    </source>
</evidence>
<gene>
    <name evidence="11" type="primary">106051369</name>
</gene>
<keyword evidence="8" id="KW-1133">Transmembrane helix</keyword>
<dbReference type="SMART" id="SM00179">
    <property type="entry name" value="EGF_CA"/>
    <property type="match status" value="1"/>
</dbReference>
<evidence type="ECO:0000259" key="9">
    <source>
        <dbReference type="PROSITE" id="PS50026"/>
    </source>
</evidence>
<dbReference type="InterPro" id="IPR049883">
    <property type="entry name" value="NOTCH1_EGF-like"/>
</dbReference>
<feature type="compositionally biased region" description="Basic and acidic residues" evidence="7">
    <location>
        <begin position="208"/>
        <end position="219"/>
    </location>
</feature>
<feature type="repeat" description="TNFR-Cys" evidence="6">
    <location>
        <begin position="779"/>
        <end position="823"/>
    </location>
</feature>
<dbReference type="PANTHER" id="PTHR24050">
    <property type="entry name" value="PA14 DOMAIN-CONTAINING PROTEIN"/>
    <property type="match status" value="1"/>
</dbReference>